<name>A0A3E0IAS2_9PSEU</name>
<gene>
    <name evidence="1" type="ORF">BCF44_101796</name>
</gene>
<evidence type="ECO:0000313" key="2">
    <source>
        <dbReference type="Proteomes" id="UP000256269"/>
    </source>
</evidence>
<keyword evidence="2" id="KW-1185">Reference proteome</keyword>
<reference evidence="1 2" key="1">
    <citation type="submission" date="2018-08" db="EMBL/GenBank/DDBJ databases">
        <title>Genomic Encyclopedia of Archaeal and Bacterial Type Strains, Phase II (KMG-II): from individual species to whole genera.</title>
        <authorList>
            <person name="Goeker M."/>
        </authorList>
    </citation>
    <scope>NUCLEOTIDE SEQUENCE [LARGE SCALE GENOMIC DNA]</scope>
    <source>
        <strain evidence="1 2">DSM 45791</strain>
    </source>
</reference>
<evidence type="ECO:0000313" key="1">
    <source>
        <dbReference type="EMBL" id="REH55770.1"/>
    </source>
</evidence>
<dbReference type="OrthoDB" id="4936366at2"/>
<dbReference type="Proteomes" id="UP000256269">
    <property type="component" value="Unassembled WGS sequence"/>
</dbReference>
<dbReference type="EMBL" id="QUNO01000001">
    <property type="protein sequence ID" value="REH55770.1"/>
    <property type="molecule type" value="Genomic_DNA"/>
</dbReference>
<dbReference type="AlphaFoldDB" id="A0A3E0IAS2"/>
<proteinExistence type="predicted"/>
<sequence length="266" mass="28133">MVARNAASSLIGRDDHRDALCTLRARWRSASLASGWPFPSDWALAEVDEVCAAVVTGADLAEVVPALGRARAAAGAGLDETLLDLAALHAVLTSRETLVSADPDALPSKLLRSAALGWADAAADQLGTREAVDAMTGMTTTCYLRTRLGEVYRDGAADDHVLILVGLDLSAVEGWTRSVAMVLVAQVLREVFPGGETVSLVGPSVAGVLARRDGRTSTRLARVRWLLARRLTVDPHLHDVGAPSVWPELLPECHLEACELLAHLGG</sequence>
<comment type="caution">
    <text evidence="1">The sequence shown here is derived from an EMBL/GenBank/DDBJ whole genome shotgun (WGS) entry which is preliminary data.</text>
</comment>
<dbReference type="RefSeq" id="WP_116172622.1">
    <property type="nucleotide sequence ID" value="NZ_CP144375.1"/>
</dbReference>
<protein>
    <recommendedName>
        <fullName evidence="3">GGDEF domain-containing protein</fullName>
    </recommendedName>
</protein>
<organism evidence="1 2">
    <name type="scientific">Kutzneria buriramensis</name>
    <dbReference type="NCBI Taxonomy" id="1045776"/>
    <lineage>
        <taxon>Bacteria</taxon>
        <taxon>Bacillati</taxon>
        <taxon>Actinomycetota</taxon>
        <taxon>Actinomycetes</taxon>
        <taxon>Pseudonocardiales</taxon>
        <taxon>Pseudonocardiaceae</taxon>
        <taxon>Kutzneria</taxon>
    </lineage>
</organism>
<evidence type="ECO:0008006" key="3">
    <source>
        <dbReference type="Google" id="ProtNLM"/>
    </source>
</evidence>
<accession>A0A3E0IAS2</accession>